<dbReference type="FunFam" id="2.30.29.30:FF:000078">
    <property type="entry name" value="Guanine nucleotide exchange factor DBS"/>
    <property type="match status" value="1"/>
</dbReference>
<feature type="domain" description="PH" evidence="37">
    <location>
        <begin position="1968"/>
        <end position="2084"/>
    </location>
</feature>
<dbReference type="CDD" id="cd00160">
    <property type="entry name" value="RhoGEF"/>
    <property type="match status" value="1"/>
</dbReference>
<dbReference type="InterPro" id="IPR011993">
    <property type="entry name" value="PH-like_dom_sf"/>
</dbReference>
<dbReference type="GO" id="GO:0000287">
    <property type="term" value="F:magnesium ion binding"/>
    <property type="evidence" value="ECO:0007669"/>
    <property type="project" value="InterPro"/>
</dbReference>
<dbReference type="InterPro" id="IPR001757">
    <property type="entry name" value="P_typ_ATPase"/>
</dbReference>
<dbReference type="GO" id="GO:0005769">
    <property type="term" value="C:early endosome"/>
    <property type="evidence" value="ECO:0007669"/>
    <property type="project" value="UniProtKB-SubCell"/>
</dbReference>
<dbReference type="Gene3D" id="2.30.29.30">
    <property type="entry name" value="Pleckstrin-homology domain (PH domain)/Phosphotyrosine-binding domain (PTB)"/>
    <property type="match status" value="1"/>
</dbReference>
<feature type="binding site" evidence="31">
    <location>
        <position position="693"/>
    </location>
    <ligand>
        <name>ATP</name>
        <dbReference type="ChEBI" id="CHEBI:30616"/>
    </ligand>
</feature>
<dbReference type="Pfam" id="PF22697">
    <property type="entry name" value="SOS1_NGEF_PH"/>
    <property type="match status" value="1"/>
</dbReference>
<evidence type="ECO:0000256" key="25">
    <source>
        <dbReference type="ARBA" id="ARBA00023136"/>
    </source>
</evidence>
<evidence type="ECO:0000256" key="4">
    <source>
        <dbReference type="ARBA" id="ARBA00004477"/>
    </source>
</evidence>
<feature type="domain" description="SH3" evidence="36">
    <location>
        <begin position="2184"/>
        <end position="2245"/>
    </location>
</feature>
<evidence type="ECO:0000313" key="41">
    <source>
        <dbReference type="Proteomes" id="UP000246464"/>
    </source>
</evidence>
<dbReference type="SFLD" id="SFLDF00027">
    <property type="entry name" value="p-type_atpase"/>
    <property type="match status" value="1"/>
</dbReference>
<evidence type="ECO:0000256" key="15">
    <source>
        <dbReference type="ARBA" id="ARBA00022692"/>
    </source>
</evidence>
<evidence type="ECO:0000259" key="38">
    <source>
        <dbReference type="PROSITE" id="PS50010"/>
    </source>
</evidence>
<dbReference type="Pfam" id="PF13716">
    <property type="entry name" value="CRAL_TRIO_2"/>
    <property type="match status" value="1"/>
</dbReference>
<dbReference type="PROSITE" id="PS50002">
    <property type="entry name" value="SH3"/>
    <property type="match status" value="1"/>
</dbReference>
<evidence type="ECO:0000256" key="8">
    <source>
        <dbReference type="ARBA" id="ARBA00012189"/>
    </source>
</evidence>
<evidence type="ECO:0000313" key="40">
    <source>
        <dbReference type="EMBL" id="AWP11901.1"/>
    </source>
</evidence>
<feature type="domain" description="DH" evidence="38">
    <location>
        <begin position="1770"/>
        <end position="1950"/>
    </location>
</feature>
<dbReference type="SUPFAM" id="SSF81653">
    <property type="entry name" value="Calcium ATPase, transduction domain A"/>
    <property type="match status" value="1"/>
</dbReference>
<evidence type="ECO:0000256" key="28">
    <source>
        <dbReference type="ARBA" id="ARBA00049987"/>
    </source>
</evidence>
<dbReference type="NCBIfam" id="TIGR01494">
    <property type="entry name" value="ATPase_P-type"/>
    <property type="match status" value="2"/>
</dbReference>
<feature type="binding site" evidence="31">
    <location>
        <position position="404"/>
    </location>
    <ligand>
        <name>ATP</name>
        <dbReference type="ChEBI" id="CHEBI:30616"/>
    </ligand>
</feature>
<feature type="transmembrane region" description="Helical" evidence="35">
    <location>
        <begin position="64"/>
        <end position="82"/>
    </location>
</feature>
<dbReference type="Pfam" id="PF00122">
    <property type="entry name" value="E1-E2_ATPase"/>
    <property type="match status" value="1"/>
</dbReference>
<evidence type="ECO:0000256" key="31">
    <source>
        <dbReference type="PIRSR" id="PIRSR606539-2"/>
    </source>
</evidence>
<dbReference type="Pfam" id="PF13246">
    <property type="entry name" value="Cation_ATPase"/>
    <property type="match status" value="1"/>
</dbReference>
<keyword evidence="17 31" id="KW-0547">Nucleotide-binding</keyword>
<feature type="binding site" evidence="31">
    <location>
        <position position="839"/>
    </location>
    <ligand>
        <name>ATP</name>
        <dbReference type="ChEBI" id="CHEBI:30616"/>
    </ligand>
</feature>
<dbReference type="InterPro" id="IPR035899">
    <property type="entry name" value="DBL_dom_sf"/>
</dbReference>
<evidence type="ECO:0000256" key="30">
    <source>
        <dbReference type="PIRSR" id="PIRSR606539-1"/>
    </source>
</evidence>
<feature type="binding site" evidence="31">
    <location>
        <position position="612"/>
    </location>
    <ligand>
        <name>ATP</name>
        <dbReference type="ChEBI" id="CHEBI:30616"/>
    </ligand>
</feature>
<keyword evidence="13" id="KW-0597">Phosphoprotein</keyword>
<feature type="transmembrane region" description="Helical" evidence="35">
    <location>
        <begin position="339"/>
        <end position="358"/>
    </location>
</feature>
<dbReference type="PROSITE" id="PS50010">
    <property type="entry name" value="DH_2"/>
    <property type="match status" value="1"/>
</dbReference>
<evidence type="ECO:0000256" key="7">
    <source>
        <dbReference type="ARBA" id="ARBA00008109"/>
    </source>
</evidence>
<evidence type="ECO:0000256" key="18">
    <source>
        <dbReference type="ARBA" id="ARBA00022753"/>
    </source>
</evidence>
<evidence type="ECO:0000256" key="3">
    <source>
        <dbReference type="ARBA" id="ARBA00004412"/>
    </source>
</evidence>
<evidence type="ECO:0000256" key="24">
    <source>
        <dbReference type="ARBA" id="ARBA00023055"/>
    </source>
</evidence>
<dbReference type="Gene3D" id="1.20.58.60">
    <property type="match status" value="1"/>
</dbReference>
<feature type="transmembrane region" description="Helical" evidence="35">
    <location>
        <begin position="976"/>
        <end position="998"/>
    </location>
</feature>
<evidence type="ECO:0000256" key="14">
    <source>
        <dbReference type="ARBA" id="ARBA00022658"/>
    </source>
</evidence>
<dbReference type="EMBL" id="CP026255">
    <property type="protein sequence ID" value="AWP11901.1"/>
    <property type="molecule type" value="Genomic_DNA"/>
</dbReference>
<dbReference type="CDD" id="cd11857">
    <property type="entry name" value="SH3_DBS"/>
    <property type="match status" value="1"/>
</dbReference>
<evidence type="ECO:0000256" key="1">
    <source>
        <dbReference type="ARBA" id="ARBA00001946"/>
    </source>
</evidence>
<evidence type="ECO:0000256" key="20">
    <source>
        <dbReference type="ARBA" id="ARBA00022840"/>
    </source>
</evidence>
<keyword evidence="15 35" id="KW-0812">Transmembrane</keyword>
<feature type="region of interest" description="Disordered" evidence="34">
    <location>
        <begin position="1137"/>
        <end position="1170"/>
    </location>
</feature>
<feature type="binding site" evidence="31">
    <location>
        <position position="581"/>
    </location>
    <ligand>
        <name>ATP</name>
        <dbReference type="ChEBI" id="CHEBI:30616"/>
    </ligand>
</feature>
<evidence type="ECO:0000256" key="26">
    <source>
        <dbReference type="ARBA" id="ARBA00034036"/>
    </source>
</evidence>
<feature type="transmembrane region" description="Helical" evidence="35">
    <location>
        <begin position="1044"/>
        <end position="1065"/>
    </location>
</feature>
<dbReference type="CDD" id="cd02073">
    <property type="entry name" value="P-type_ATPase_APLT_Dnf-like"/>
    <property type="match status" value="1"/>
</dbReference>
<dbReference type="InterPro" id="IPR001251">
    <property type="entry name" value="CRAL-TRIO_dom"/>
</dbReference>
<feature type="region of interest" description="Disordered" evidence="34">
    <location>
        <begin position="2102"/>
        <end position="2175"/>
    </location>
</feature>
<keyword evidence="25 35" id="KW-0472">Membrane</keyword>
<keyword evidence="18" id="KW-0967">Endosome</keyword>
<proteinExistence type="inferred from homology"/>
<dbReference type="SFLD" id="SFLDG00002">
    <property type="entry name" value="C1.7:_P-type_atpase_like"/>
    <property type="match status" value="1"/>
</dbReference>
<dbReference type="InterPro" id="IPR035532">
    <property type="entry name" value="DBS_SH3"/>
</dbReference>
<evidence type="ECO:0000256" key="23">
    <source>
        <dbReference type="ARBA" id="ARBA00022989"/>
    </source>
</evidence>
<dbReference type="SUPFAM" id="SSF56784">
    <property type="entry name" value="HAD-like"/>
    <property type="match status" value="1"/>
</dbReference>
<feature type="transmembrane region" description="Helical" evidence="35">
    <location>
        <begin position="1013"/>
        <end position="1032"/>
    </location>
</feature>
<dbReference type="GO" id="GO:0055037">
    <property type="term" value="C:recycling endosome"/>
    <property type="evidence" value="ECO:0007669"/>
    <property type="project" value="UniProtKB-SubCell"/>
</dbReference>
<dbReference type="Gene3D" id="3.40.1110.10">
    <property type="entry name" value="Calcium-transporting ATPase, cytoplasmic domain N"/>
    <property type="match status" value="1"/>
</dbReference>
<dbReference type="InterPro" id="IPR001331">
    <property type="entry name" value="GDS_CDC24_CS"/>
</dbReference>
<dbReference type="Pfam" id="PF23289">
    <property type="entry name" value="Spectrin_5"/>
    <property type="match status" value="1"/>
</dbReference>
<dbReference type="InterPro" id="IPR059000">
    <property type="entry name" value="ATPase_P-type_domA"/>
</dbReference>
<dbReference type="CDD" id="cd00176">
    <property type="entry name" value="SPEC"/>
    <property type="match status" value="1"/>
</dbReference>
<feature type="binding site" evidence="32">
    <location>
        <position position="406"/>
    </location>
    <ligand>
        <name>Mg(2+)</name>
        <dbReference type="ChEBI" id="CHEBI:18420"/>
    </ligand>
</feature>
<feature type="domain" description="CRAL-TRIO" evidence="39">
    <location>
        <begin position="1199"/>
        <end position="1357"/>
    </location>
</feature>
<dbReference type="InterPro" id="IPR032631">
    <property type="entry name" value="P-type_ATPase_N"/>
</dbReference>
<evidence type="ECO:0000256" key="9">
    <source>
        <dbReference type="ARBA" id="ARBA00022443"/>
    </source>
</evidence>
<dbReference type="InterPro" id="IPR001849">
    <property type="entry name" value="PH_domain"/>
</dbReference>
<feature type="region of interest" description="Disordered" evidence="34">
    <location>
        <begin position="2246"/>
        <end position="2268"/>
    </location>
</feature>
<evidence type="ECO:0000259" key="39">
    <source>
        <dbReference type="PROSITE" id="PS50191"/>
    </source>
</evidence>
<evidence type="ECO:0000256" key="2">
    <source>
        <dbReference type="ARBA" id="ARBA00004172"/>
    </source>
</evidence>
<comment type="similarity">
    <text evidence="7">Belongs to the cation transport ATPase (P-type) (TC 3.A.3) family. Type IV subfamily.</text>
</comment>
<dbReference type="GO" id="GO:0005085">
    <property type="term" value="F:guanyl-nucleotide exchange factor activity"/>
    <property type="evidence" value="ECO:0007669"/>
    <property type="project" value="UniProtKB-KW"/>
</dbReference>
<dbReference type="PROSITE" id="PS50191">
    <property type="entry name" value="CRAL_TRIO"/>
    <property type="match status" value="1"/>
</dbReference>
<dbReference type="InterPro" id="IPR036412">
    <property type="entry name" value="HAD-like_sf"/>
</dbReference>
<evidence type="ECO:0000256" key="22">
    <source>
        <dbReference type="ARBA" id="ARBA00022967"/>
    </source>
</evidence>
<dbReference type="GO" id="GO:0045332">
    <property type="term" value="P:phospholipid translocation"/>
    <property type="evidence" value="ECO:0007669"/>
    <property type="project" value="TreeGrafter"/>
</dbReference>
<evidence type="ECO:0000259" key="36">
    <source>
        <dbReference type="PROSITE" id="PS50002"/>
    </source>
</evidence>
<evidence type="ECO:0000256" key="12">
    <source>
        <dbReference type="ARBA" id="ARBA00022490"/>
    </source>
</evidence>
<keyword evidence="9 33" id="KW-0728">SH3 domain</keyword>
<evidence type="ECO:0000256" key="27">
    <source>
        <dbReference type="ARBA" id="ARBA00049128"/>
    </source>
</evidence>
<dbReference type="PANTHER" id="PTHR24092:SF38">
    <property type="entry name" value="PHOSPHOLIPID-TRANSPORTING ATPASE IG"/>
    <property type="match status" value="1"/>
</dbReference>
<keyword evidence="16 32" id="KW-0479">Metal-binding</keyword>
<dbReference type="SUPFAM" id="SSF48065">
    <property type="entry name" value="DBL homology domain (DH-domain)"/>
    <property type="match status" value="1"/>
</dbReference>
<dbReference type="InterPro" id="IPR006539">
    <property type="entry name" value="P-type_ATPase_IV"/>
</dbReference>
<dbReference type="PROSITE" id="PS00741">
    <property type="entry name" value="DH_1"/>
    <property type="match status" value="1"/>
</dbReference>
<dbReference type="Pfam" id="PF16212">
    <property type="entry name" value="PhoLip_ATPase_C"/>
    <property type="match status" value="1"/>
</dbReference>
<evidence type="ECO:0000256" key="35">
    <source>
        <dbReference type="SAM" id="Phobius"/>
    </source>
</evidence>
<dbReference type="SUPFAM" id="SSF50729">
    <property type="entry name" value="PH domain-like"/>
    <property type="match status" value="1"/>
</dbReference>
<dbReference type="PROSITE" id="PS00154">
    <property type="entry name" value="ATPASE_E1_E2"/>
    <property type="match status" value="1"/>
</dbReference>
<sequence length="2268" mass="258275">MLRRRLNRLLGGDERRVESRTINVGHRSGSPNEAIIPPKFCDNRIVSSKYTVWNFLPKNLFEQFRRIANFYFLIIFLVQVIVDTPTSPVTSGLPLFFVITVTAIKQGYEDWLRHKADNEVNKYPVTVLEDGRRIRKESEKIKVGDVVEVEEDETFPCDLILLQSSRDDDTCFVTTASLDGESNHKTHYTVPDTERNLESLNATIECEEPQPDLYKFVGRMHIYTNNQEPAVRSLGPENLLLKGATLKNTQKIYGVAVYSGMETKMALNYQGKSQKRSAVEKSINAFLLVYLCILVSKALVCTTLKYVWQSKPGQDEPWYNEKTQKEKDTNLYLKMFTDFLSFMVLFNFIIPVSMYVTVEMQKFLGSFFITWDKDFFDPEIKEGALVNTSDLNEELGQVEYVFTDKTGTLTQNNMEFIECCIDGFQYKYQDARSELDGFCVTDGPVNKLQQKAGREREELFLRALCLCHTVQVKESPEQAQDQVDGLTDQVDDLEVDGEVPYPSQEQRSFIASSPDEVALVKGAMRYGFTFLGLESKSMKILNRNNGVEMYELLHVLNFDPVRRRMSVIVRSKSGDTLLFCKGADSSIFPRVRQEEVERIRMHVERNATEGYRTLCVAYKCLSAEEYAQADEGLREARLALQNREEKLMAVYNQVETGMSLIGATAVEDRLQEEAAETMEALQGAGMKVWVLTGDKMETAKSTCYACRLFQRNTELLELTVRTLEDGGRRREERLHDLLNEYHKKAVQDAPPAKAGVTRSWSSANQDYGFIIDGATLSMVLNSSSESNSSRYKNLFLQICQNCTAVLCCRMAPLQKAQIVKMVKNSKGSPITLSIGDGANDVSMILEAHVGIGIKGKEGRQAVRNSDYAIPKLKHLKKLLLAHGHLYYVRIAHLVQYFFYKNLCFILPQFLYQFFCGYSQQPLYDAAYLTMYNICFTSMPILAYSLLEQHICIEVLLDNATLYREIAKNATLRWRPFLYWTLLGVFHGLLFFFGVRYLFSNPALQDNGQVFGNWSYGTIVFTVLVFTVTLKLALDTRHWTWINHFVIWGSLAFYVFFSFFWGGIIWPFLSQQRLYFVFANMLSSVSAWLVIILLILLSLLPEILLVVFRKPRGPNARQLSEDRLLQTARGREAWTPVNTSHDRVCSPEPDPVSEARGMGPASLQEERELEKEPEEKMESYRCLLQAGSQLQSTVQQVSVPVSMKEVGGYIEKQVAYLSGGRGEDSSVIITLPEFSAFSDIPEEALAKVFSYLTLIPRTRQPGVKFIIILDRRLDTWASIKTALARIAASFPGNLHLVLVLRPTSFFHRTVTDIGFRFSQEDFMLKMPVVMLSSVTDLLRYISENQLTSEFGGTLDYCHSDWIVLRTAIESFAVTVKDIAQMLQGFGTELAETELPDKGKAIEYLLEAQTDKYRKLKDAIRSVSKEGRHLLSSLETSGKEDDSEWDVKLDWETVQRLLAQLRDMESAFDGFFEKHHLKLHQYLQLLKYEQSFQEIELCLEHLIAEEKELSVSADTLAQTEQALKRLDGLEANAQEVVSRAQIIILHGHQLSASHHFAVALIMQRCNELRHHCDTLNAALKTRHSRLLHTHQLLLCLDQAHIWCDDGAYLLANQLVENFQSKEGAQTALRDIEKFLEEAPSILSSGPDVLAIEYEAIITPHLQAQVGKTFEKHAAVQQMIQNRQACLRKLADKHVRPVQLVAPRPENPARSKSPLFSPKHGDGLKFTFDLSLPGKRASRKSPHPRKIEVIHDYQESRGCVSYSLEGEDSPDLLKRHVMRELIETERIYVEELLSVLLGYKAEMDNPALSGLLPPILRSKRDILFGNMPDIYNFHSRTFLQDLEGCLEAPEGVAACFLKRKESFQMYECYCQNKPRSESLWRQFADCAFFHECQKKLEHKLGLDSYLLKPVQRLTKYQLLLKELLKYSTDCEGTSELEVALTAMLDLLKSVNDSMHQIAITGYEGDICELGRVLMQGSFSVWISHKRGPTRMKELARFKPMQRHLFLYERALLFCKRREEHGEGCDKTPSYSFKHCLKMTAVGITENVKGDVKKFEIWYSGREEVYGVQAPTVEVKMAWLNELRRILTNQQKMLRDEACQHGEMVEHTELSPPLSESKQQRASVSSEDTESGRSSPDPQPHSPKHQHNRRSWPGAHHSVDNCEGLEEWPGGRDAFHPSDTDSEVLAQLSPGRYKALADCLQNGPDSITIKCGDVIQLQCGDDKGRWLVKNLSRRQEGFMAAASLQLIVGDGSRGHSRLGDPGNLKARKLSSP</sequence>
<dbReference type="FunFam" id="3.40.1110.10:FF:000072">
    <property type="entry name" value="Phospholipid-transporting ATPase"/>
    <property type="match status" value="1"/>
</dbReference>
<dbReference type="InterPro" id="IPR023299">
    <property type="entry name" value="ATPase_P-typ_cyto_dom_N"/>
</dbReference>
<evidence type="ECO:0000256" key="33">
    <source>
        <dbReference type="PROSITE-ProRule" id="PRU00192"/>
    </source>
</evidence>
<feature type="compositionally biased region" description="Basic and acidic residues" evidence="34">
    <location>
        <begin position="2165"/>
        <end position="2175"/>
    </location>
</feature>
<dbReference type="Gene3D" id="2.70.150.10">
    <property type="entry name" value="Calcium-transporting ATPase, cytoplasmic transduction domain A"/>
    <property type="match status" value="1"/>
</dbReference>
<dbReference type="PRINTS" id="PR00119">
    <property type="entry name" value="CATATPASE"/>
</dbReference>
<evidence type="ECO:0000259" key="37">
    <source>
        <dbReference type="PROSITE" id="PS50003"/>
    </source>
</evidence>
<keyword evidence="10" id="KW-0813">Transport</keyword>
<dbReference type="Gene3D" id="3.40.50.1000">
    <property type="entry name" value="HAD superfamily/HAD-like"/>
    <property type="match status" value="1"/>
</dbReference>
<feature type="binding site" evidence="31">
    <location>
        <position position="815"/>
    </location>
    <ligand>
        <name>ATP</name>
        <dbReference type="ChEBI" id="CHEBI:30616"/>
    </ligand>
</feature>
<dbReference type="STRING" id="52904.ENSSMAP00000024788"/>
<dbReference type="SUPFAM" id="SSF81665">
    <property type="entry name" value="Calcium ATPase, transmembrane domain M"/>
    <property type="match status" value="1"/>
</dbReference>
<comment type="catalytic activity">
    <reaction evidence="26">
        <text>ATP + H2O + phospholipidSide 1 = ADP + phosphate + phospholipidSide 2.</text>
        <dbReference type="EC" id="7.6.2.1"/>
    </reaction>
</comment>
<keyword evidence="12" id="KW-0963">Cytoplasm</keyword>
<organism evidence="40 41">
    <name type="scientific">Scophthalmus maximus</name>
    <name type="common">Turbot</name>
    <name type="synonym">Psetta maxima</name>
    <dbReference type="NCBI Taxonomy" id="52904"/>
    <lineage>
        <taxon>Eukaryota</taxon>
        <taxon>Metazoa</taxon>
        <taxon>Chordata</taxon>
        <taxon>Craniata</taxon>
        <taxon>Vertebrata</taxon>
        <taxon>Euteleostomi</taxon>
        <taxon>Actinopterygii</taxon>
        <taxon>Neopterygii</taxon>
        <taxon>Teleostei</taxon>
        <taxon>Neoteleostei</taxon>
        <taxon>Acanthomorphata</taxon>
        <taxon>Carangaria</taxon>
        <taxon>Pleuronectiformes</taxon>
        <taxon>Pleuronectoidei</taxon>
        <taxon>Scophthalmidae</taxon>
        <taxon>Scophthalmus</taxon>
    </lineage>
</organism>
<feature type="binding site" evidence="31">
    <location>
        <position position="692"/>
    </location>
    <ligand>
        <name>ATP</name>
        <dbReference type="ChEBI" id="CHEBI:30616"/>
    </ligand>
</feature>
<gene>
    <name evidence="40" type="ORF">SMAX5B_009401</name>
</gene>
<keyword evidence="41" id="KW-1185">Reference proteome</keyword>
<accession>A0A2U9C5P3</accession>
<evidence type="ECO:0000256" key="34">
    <source>
        <dbReference type="SAM" id="MobiDB-lite"/>
    </source>
</evidence>
<dbReference type="InterPro" id="IPR023298">
    <property type="entry name" value="ATPase_P-typ_TM_dom_sf"/>
</dbReference>
<dbReference type="InterPro" id="IPR056466">
    <property type="entry name" value="Spectrin_DBS"/>
</dbReference>
<dbReference type="GO" id="GO:0090556">
    <property type="term" value="F:phosphatidylserine floppase activity"/>
    <property type="evidence" value="ECO:0007669"/>
    <property type="project" value="RHEA"/>
</dbReference>
<evidence type="ECO:0000256" key="17">
    <source>
        <dbReference type="ARBA" id="ARBA00022741"/>
    </source>
</evidence>
<dbReference type="SUPFAM" id="SSF46966">
    <property type="entry name" value="Spectrin repeat"/>
    <property type="match status" value="2"/>
</dbReference>
<comment type="subcellular location">
    <subcellularLocation>
        <location evidence="6">Cell membrane</location>
        <topology evidence="6">Multi-pass membrane protein</topology>
    </subcellularLocation>
    <subcellularLocation>
        <location evidence="5">Cytoplasm</location>
    </subcellularLocation>
    <subcellularLocation>
        <location evidence="3">Early endosome</location>
    </subcellularLocation>
    <subcellularLocation>
        <location evidence="4">Endoplasmic reticulum membrane</location>
        <topology evidence="4">Multi-pass membrane protein</topology>
    </subcellularLocation>
    <subcellularLocation>
        <location evidence="2">Recycling endosome</location>
    </subcellularLocation>
</comment>
<dbReference type="SMART" id="SM00233">
    <property type="entry name" value="PH"/>
    <property type="match status" value="1"/>
</dbReference>
<dbReference type="SUPFAM" id="SSF81660">
    <property type="entry name" value="Metal cation-transporting ATPase, ATP-binding domain N"/>
    <property type="match status" value="1"/>
</dbReference>
<dbReference type="InterPro" id="IPR018159">
    <property type="entry name" value="Spectrin/alpha-actinin"/>
</dbReference>
<dbReference type="Pfam" id="PF00621">
    <property type="entry name" value="RhoGEF"/>
    <property type="match status" value="1"/>
</dbReference>
<evidence type="ECO:0000256" key="11">
    <source>
        <dbReference type="ARBA" id="ARBA00022475"/>
    </source>
</evidence>
<feature type="binding site" evidence="31">
    <location>
        <position position="405"/>
    </location>
    <ligand>
        <name>ATP</name>
        <dbReference type="ChEBI" id="CHEBI:30616"/>
    </ligand>
</feature>
<dbReference type="GO" id="GO:0005886">
    <property type="term" value="C:plasma membrane"/>
    <property type="evidence" value="ECO:0007669"/>
    <property type="project" value="UniProtKB-SubCell"/>
</dbReference>
<dbReference type="Gene3D" id="1.20.900.10">
    <property type="entry name" value="Dbl homology (DH) domain"/>
    <property type="match status" value="1"/>
</dbReference>
<feature type="transmembrane region" description="Helical" evidence="35">
    <location>
        <begin position="285"/>
        <end position="308"/>
    </location>
</feature>
<evidence type="ECO:0000256" key="13">
    <source>
        <dbReference type="ARBA" id="ARBA00022553"/>
    </source>
</evidence>
<feature type="binding site" evidence="31">
    <location>
        <position position="558"/>
    </location>
    <ligand>
        <name>ATP</name>
        <dbReference type="ChEBI" id="CHEBI:30616"/>
    </ligand>
</feature>
<dbReference type="SUPFAM" id="SSF50044">
    <property type="entry name" value="SH3-domain"/>
    <property type="match status" value="1"/>
</dbReference>
<dbReference type="Pfam" id="PF16209">
    <property type="entry name" value="PhoLip_ATPase_N"/>
    <property type="match status" value="1"/>
</dbReference>
<dbReference type="PANTHER" id="PTHR24092">
    <property type="entry name" value="PROBABLE PHOSPHOLIPID-TRANSPORTING ATPASE"/>
    <property type="match status" value="1"/>
</dbReference>
<keyword evidence="20 31" id="KW-0067">ATP-binding</keyword>
<dbReference type="InterPro" id="IPR018303">
    <property type="entry name" value="ATPase_P-typ_P_site"/>
</dbReference>
<feature type="binding site" evidence="31">
    <location>
        <position position="694"/>
    </location>
    <ligand>
        <name>ATP</name>
        <dbReference type="ChEBI" id="CHEBI:30616"/>
    </ligand>
</feature>
<evidence type="ECO:0000256" key="6">
    <source>
        <dbReference type="ARBA" id="ARBA00004651"/>
    </source>
</evidence>
<dbReference type="InterPro" id="IPR055251">
    <property type="entry name" value="SOS1_NGEF_PH"/>
</dbReference>
<dbReference type="SFLD" id="SFLDS00003">
    <property type="entry name" value="Haloacid_Dehalogenase"/>
    <property type="match status" value="1"/>
</dbReference>
<dbReference type="GO" id="GO:0016887">
    <property type="term" value="F:ATP hydrolysis activity"/>
    <property type="evidence" value="ECO:0007669"/>
    <property type="project" value="InterPro"/>
</dbReference>
<feature type="binding site" evidence="31">
    <location>
        <position position="406"/>
    </location>
    <ligand>
        <name>ATP</name>
        <dbReference type="ChEBI" id="CHEBI:30616"/>
    </ligand>
</feature>
<dbReference type="InterPro" id="IPR036028">
    <property type="entry name" value="SH3-like_dom_sf"/>
</dbReference>
<keyword evidence="23 35" id="KW-1133">Transmembrane helix</keyword>
<dbReference type="InterPro" id="IPR023214">
    <property type="entry name" value="HAD_sf"/>
</dbReference>
<dbReference type="FunFam" id="2.70.150.10:FF:000009">
    <property type="entry name" value="Phospholipid-transporting ATPase"/>
    <property type="match status" value="1"/>
</dbReference>
<protein>
    <recommendedName>
        <fullName evidence="8">P-type phospholipid transporter</fullName>
        <ecNumber evidence="8">7.6.2.1</ecNumber>
    </recommendedName>
</protein>
<feature type="binding site" evidence="32">
    <location>
        <position position="840"/>
    </location>
    <ligand>
        <name>Mg(2+)</name>
        <dbReference type="ChEBI" id="CHEBI:18420"/>
    </ligand>
</feature>
<feature type="binding site" evidence="32">
    <location>
        <position position="836"/>
    </location>
    <ligand>
        <name>Mg(2+)</name>
        <dbReference type="ChEBI" id="CHEBI:18420"/>
    </ligand>
</feature>
<feature type="compositionally biased region" description="Polar residues" evidence="34">
    <location>
        <begin position="2110"/>
        <end position="2132"/>
    </location>
</feature>
<keyword evidence="21 32" id="KW-0460">Magnesium</keyword>
<dbReference type="InterPro" id="IPR008250">
    <property type="entry name" value="ATPase_P-typ_transduc_dom_A_sf"/>
</dbReference>
<keyword evidence="24" id="KW-0445">Lipid transport</keyword>
<feature type="active site" description="4-aspartylphosphate intermediate" evidence="30">
    <location>
        <position position="404"/>
    </location>
</feature>
<evidence type="ECO:0000256" key="10">
    <source>
        <dbReference type="ARBA" id="ARBA00022448"/>
    </source>
</evidence>
<dbReference type="InterPro" id="IPR000219">
    <property type="entry name" value="DH_dom"/>
</dbReference>
<comment type="catalytic activity">
    <reaction evidence="29">
        <text>a 1,2-diacyl-sn-glycero-3-phospho-L-serine(out) + ATP + H2O = a 1,2-diacyl-sn-glycero-3-phospho-L-serine(in) + ADP + phosphate + H(+)</text>
        <dbReference type="Rhea" id="RHEA:38567"/>
        <dbReference type="ChEBI" id="CHEBI:15377"/>
        <dbReference type="ChEBI" id="CHEBI:15378"/>
        <dbReference type="ChEBI" id="CHEBI:30616"/>
        <dbReference type="ChEBI" id="CHEBI:43474"/>
        <dbReference type="ChEBI" id="CHEBI:57262"/>
        <dbReference type="ChEBI" id="CHEBI:456216"/>
    </reaction>
    <physiologicalReaction direction="left-to-right" evidence="29">
        <dbReference type="Rhea" id="RHEA:38568"/>
    </physiologicalReaction>
</comment>
<comment type="similarity">
    <text evidence="28">Belongs to the MCF2 family.</text>
</comment>
<dbReference type="GO" id="GO:0005524">
    <property type="term" value="F:ATP binding"/>
    <property type="evidence" value="ECO:0007669"/>
    <property type="project" value="UniProtKB-KW"/>
</dbReference>
<evidence type="ECO:0000256" key="19">
    <source>
        <dbReference type="ARBA" id="ARBA00022824"/>
    </source>
</evidence>
<dbReference type="PROSITE" id="PS50003">
    <property type="entry name" value="PH_DOMAIN"/>
    <property type="match status" value="1"/>
</dbReference>
<dbReference type="EC" id="7.6.2.1" evidence="8"/>
<evidence type="ECO:0000256" key="29">
    <source>
        <dbReference type="ARBA" id="ARBA00051303"/>
    </source>
</evidence>
<feature type="binding site" evidence="31">
    <location>
        <position position="809"/>
    </location>
    <ligand>
        <name>ATP</name>
        <dbReference type="ChEBI" id="CHEBI:30616"/>
    </ligand>
</feature>
<dbReference type="InterPro" id="IPR032630">
    <property type="entry name" value="P_typ_ATPase_c"/>
</dbReference>
<reference evidence="40 41" key="1">
    <citation type="submission" date="2017-12" db="EMBL/GenBank/DDBJ databases">
        <title>Integrating genomic resources of turbot (Scophthalmus maximus) in depth evaluation of genetic and physical mapping variation across individuals.</title>
        <authorList>
            <person name="Martinez P."/>
        </authorList>
    </citation>
    <scope>NUCLEOTIDE SEQUENCE [LARGE SCALE GENOMIC DNA]</scope>
</reference>
<dbReference type="NCBIfam" id="TIGR01652">
    <property type="entry name" value="ATPase-Plipid"/>
    <property type="match status" value="1"/>
</dbReference>
<keyword evidence="11" id="KW-1003">Cell membrane</keyword>
<feature type="binding site" evidence="32">
    <location>
        <position position="404"/>
    </location>
    <ligand>
        <name>Mg(2+)</name>
        <dbReference type="ChEBI" id="CHEBI:18420"/>
    </ligand>
</feature>
<dbReference type="GO" id="GO:0035556">
    <property type="term" value="P:intracellular signal transduction"/>
    <property type="evidence" value="ECO:0007669"/>
    <property type="project" value="InterPro"/>
</dbReference>
<feature type="binding site" evidence="31">
    <location>
        <position position="840"/>
    </location>
    <ligand>
        <name>ATP</name>
        <dbReference type="ChEBI" id="CHEBI:30616"/>
    </ligand>
</feature>
<name>A0A2U9C5P3_SCOMX</name>
<dbReference type="InterPro" id="IPR044492">
    <property type="entry name" value="P_typ_ATPase_HD_dom"/>
</dbReference>
<evidence type="ECO:0000256" key="21">
    <source>
        <dbReference type="ARBA" id="ARBA00022842"/>
    </source>
</evidence>
<evidence type="ECO:0000256" key="16">
    <source>
        <dbReference type="ARBA" id="ARBA00022723"/>
    </source>
</evidence>
<evidence type="ECO:0000256" key="32">
    <source>
        <dbReference type="PIRSR" id="PIRSR606539-3"/>
    </source>
</evidence>
<feature type="binding site" evidence="31">
    <location>
        <position position="516"/>
    </location>
    <ligand>
        <name>ATP</name>
        <dbReference type="ChEBI" id="CHEBI:30616"/>
    </ligand>
</feature>
<keyword evidence="14" id="KW-0344">Guanine-nucleotide releasing factor</keyword>
<dbReference type="GO" id="GO:0005789">
    <property type="term" value="C:endoplasmic reticulum membrane"/>
    <property type="evidence" value="ECO:0007669"/>
    <property type="project" value="UniProtKB-SubCell"/>
</dbReference>
<dbReference type="SMART" id="SM00516">
    <property type="entry name" value="SEC14"/>
    <property type="match status" value="1"/>
</dbReference>
<dbReference type="Proteomes" id="UP000246464">
    <property type="component" value="Chromosome 13"/>
</dbReference>
<dbReference type="CDD" id="cd00170">
    <property type="entry name" value="SEC14"/>
    <property type="match status" value="1"/>
</dbReference>
<dbReference type="InterPro" id="IPR001452">
    <property type="entry name" value="SH3_domain"/>
</dbReference>
<comment type="catalytic activity">
    <reaction evidence="27">
        <text>a 1,2-diacyl-sn-glycero-3-phosphoethanolamine(out) + ATP + H2O = a 1,2-diacyl-sn-glycero-3-phosphoethanolamine(in) + ADP + phosphate + H(+)</text>
        <dbReference type="Rhea" id="RHEA:66132"/>
        <dbReference type="ChEBI" id="CHEBI:15377"/>
        <dbReference type="ChEBI" id="CHEBI:15378"/>
        <dbReference type="ChEBI" id="CHEBI:30616"/>
        <dbReference type="ChEBI" id="CHEBI:43474"/>
        <dbReference type="ChEBI" id="CHEBI:64612"/>
        <dbReference type="ChEBI" id="CHEBI:456216"/>
    </reaction>
    <physiologicalReaction direction="left-to-right" evidence="27">
        <dbReference type="Rhea" id="RHEA:66133"/>
    </physiologicalReaction>
</comment>
<keyword evidence="19" id="KW-0256">Endoplasmic reticulum</keyword>
<dbReference type="FunFam" id="3.40.50.1000:FF:000012">
    <property type="entry name" value="Phospholipid-transporting ATPase"/>
    <property type="match status" value="1"/>
</dbReference>
<comment type="cofactor">
    <cofactor evidence="1 32">
        <name>Mg(2+)</name>
        <dbReference type="ChEBI" id="CHEBI:18420"/>
    </cofactor>
</comment>
<evidence type="ECO:0000256" key="5">
    <source>
        <dbReference type="ARBA" id="ARBA00004496"/>
    </source>
</evidence>
<keyword evidence="22" id="KW-1278">Translocase</keyword>
<dbReference type="SMART" id="SM00150">
    <property type="entry name" value="SPEC"/>
    <property type="match status" value="1"/>
</dbReference>
<dbReference type="SMART" id="SM00325">
    <property type="entry name" value="RhoGEF"/>
    <property type="match status" value="1"/>
</dbReference>